<dbReference type="PANTHER" id="PTHR46082">
    <property type="entry name" value="ATP/GTP-BINDING PROTEIN-RELATED"/>
    <property type="match status" value="1"/>
</dbReference>
<dbReference type="InterPro" id="IPR053137">
    <property type="entry name" value="NLR-like"/>
</dbReference>
<dbReference type="Proteomes" id="UP000258309">
    <property type="component" value="Unassembled WGS sequence"/>
</dbReference>
<accession>A0A3E2GV47</accession>
<dbReference type="EMBL" id="NCSJ02000379">
    <property type="protein sequence ID" value="RFU24976.1"/>
    <property type="molecule type" value="Genomic_DNA"/>
</dbReference>
<gene>
    <name evidence="2" type="ORF">B7463_g11363</name>
</gene>
<evidence type="ECO:0008006" key="4">
    <source>
        <dbReference type="Google" id="ProtNLM"/>
    </source>
</evidence>
<dbReference type="PANTHER" id="PTHR46082:SF11">
    <property type="entry name" value="AAA+ ATPASE DOMAIN-CONTAINING PROTEIN-RELATED"/>
    <property type="match status" value="1"/>
</dbReference>
<comment type="caution">
    <text evidence="2">The sequence shown here is derived from an EMBL/GenBank/DDBJ whole genome shotgun (WGS) entry which is preliminary data.</text>
</comment>
<feature type="non-terminal residue" evidence="2">
    <location>
        <position position="536"/>
    </location>
</feature>
<feature type="non-terminal residue" evidence="2">
    <location>
        <position position="1"/>
    </location>
</feature>
<reference evidence="2 3" key="1">
    <citation type="submission" date="2018-05" db="EMBL/GenBank/DDBJ databases">
        <title>Draft genome sequence of Scytalidium lignicola DSM 105466, a ubiquitous saprotrophic fungus.</title>
        <authorList>
            <person name="Buettner E."/>
            <person name="Gebauer A.M."/>
            <person name="Hofrichter M."/>
            <person name="Liers C."/>
            <person name="Kellner H."/>
        </authorList>
    </citation>
    <scope>NUCLEOTIDE SEQUENCE [LARGE SCALE GENOMIC DNA]</scope>
    <source>
        <strain evidence="2 3">DSM 105466</strain>
    </source>
</reference>
<evidence type="ECO:0000313" key="2">
    <source>
        <dbReference type="EMBL" id="RFU24976.1"/>
    </source>
</evidence>
<organism evidence="2 3">
    <name type="scientific">Scytalidium lignicola</name>
    <name type="common">Hyphomycete</name>
    <dbReference type="NCBI Taxonomy" id="5539"/>
    <lineage>
        <taxon>Eukaryota</taxon>
        <taxon>Fungi</taxon>
        <taxon>Dikarya</taxon>
        <taxon>Ascomycota</taxon>
        <taxon>Pezizomycotina</taxon>
        <taxon>Leotiomycetes</taxon>
        <taxon>Leotiomycetes incertae sedis</taxon>
        <taxon>Scytalidium</taxon>
    </lineage>
</organism>
<dbReference type="SUPFAM" id="SSF54001">
    <property type="entry name" value="Cysteine proteinases"/>
    <property type="match status" value="1"/>
</dbReference>
<dbReference type="InterPro" id="IPR035994">
    <property type="entry name" value="Nucleoside_phosphorylase_sf"/>
</dbReference>
<evidence type="ECO:0000313" key="3">
    <source>
        <dbReference type="Proteomes" id="UP000258309"/>
    </source>
</evidence>
<keyword evidence="1" id="KW-0732">Signal</keyword>
<proteinExistence type="predicted"/>
<name>A0A3E2GV47_SCYLI</name>
<feature type="chain" id="PRO_5017680149" description="Nucleoside phosphorylase domain-containing protein" evidence="1">
    <location>
        <begin position="18"/>
        <end position="536"/>
    </location>
</feature>
<dbReference type="OrthoDB" id="3594457at2759"/>
<dbReference type="Gene3D" id="3.40.50.1580">
    <property type="entry name" value="Nucleoside phosphorylase domain"/>
    <property type="match status" value="1"/>
</dbReference>
<dbReference type="InterPro" id="IPR038765">
    <property type="entry name" value="Papain-like_cys_pep_sf"/>
</dbReference>
<dbReference type="GO" id="GO:0003824">
    <property type="term" value="F:catalytic activity"/>
    <property type="evidence" value="ECO:0007669"/>
    <property type="project" value="InterPro"/>
</dbReference>
<sequence>MVRHIFVALTLLAAAFALPHPENAIIATELSHPDIKSVPLYGPDGVPHEYDVNQILTPDCWLEATLAAIVRVNPSQITQMLRDNGDGTVNVSLYDPSTLSPVNPVPRVKRKYFEQTVEDNDSQTVWVQVIQDAFNSVANGAVFNGGNATLALTAIYGELATTSTCDLLPYLAYSATTYPVILGTWANITGPLVENHYYTVDNITQDGNITMRNPWGVVDVGAWGIQTSKEVTNLGHGEFIITLDEAQAQCQDIEHLINMYCMASDKDKEYHDMGSQKAQVIPFPDIRPDVKDCVKIEIKIDGIVSCLIVALPINAADGMDISYKAQDSVRFTGSHRLTASTDDNKQLRSANCCLKFILDAAHYFKWQILVGDEPRSLAGQTIWSRPRQCVVWGLCLASGNEVMKHGLTRDKIAREEGVICFEMEAAGLMDNFRCLVIRGICDYVDSHKNKQWQPYAAATAAAFARALLGFIDEQDVIGTPVAPRPAGSNEAVTEATTNHQSNSNTVTFGSHNSGFQAGVVNGGARFRLIRNCRASL</sequence>
<dbReference type="GO" id="GO:0009116">
    <property type="term" value="P:nucleoside metabolic process"/>
    <property type="evidence" value="ECO:0007669"/>
    <property type="project" value="InterPro"/>
</dbReference>
<dbReference type="SUPFAM" id="SSF53167">
    <property type="entry name" value="Purine and uridine phosphorylases"/>
    <property type="match status" value="1"/>
</dbReference>
<feature type="signal peptide" evidence="1">
    <location>
        <begin position="1"/>
        <end position="17"/>
    </location>
</feature>
<keyword evidence="3" id="KW-1185">Reference proteome</keyword>
<protein>
    <recommendedName>
        <fullName evidence="4">Nucleoside phosphorylase domain-containing protein</fullName>
    </recommendedName>
</protein>
<evidence type="ECO:0000256" key="1">
    <source>
        <dbReference type="SAM" id="SignalP"/>
    </source>
</evidence>
<dbReference type="AlphaFoldDB" id="A0A3E2GV47"/>